<feature type="region of interest" description="Disordered" evidence="1">
    <location>
        <begin position="1"/>
        <end position="34"/>
    </location>
</feature>
<proteinExistence type="predicted"/>
<evidence type="ECO:0000256" key="1">
    <source>
        <dbReference type="SAM" id="MobiDB-lite"/>
    </source>
</evidence>
<reference evidence="2 3" key="1">
    <citation type="journal article" date="2014" name="Genome Announc.">
        <title>Draft Genome Sequence of Enterobacter cloacae Strain S611.</title>
        <authorList>
            <person name="Wang D."/>
            <person name="Han C.S."/>
            <person name="Dichosa A.E."/>
            <person name="Gleasner C.D."/>
            <person name="Johnson S.L."/>
            <person name="Daligault H.E."/>
            <person name="Davenport K.W."/>
            <person name="Li P.E."/>
            <person name="Pierson E.A."/>
            <person name="Pierson L.S.III."/>
        </authorList>
    </citation>
    <scope>NUCLEOTIDE SEQUENCE [LARGE SCALE GENOMIC DNA]</scope>
    <source>
        <strain evidence="2 3">S611</strain>
    </source>
</reference>
<keyword evidence="3" id="KW-1185">Reference proteome</keyword>
<accession>A0ABP2ZTE8</accession>
<dbReference type="Proteomes" id="UP000017834">
    <property type="component" value="Unassembled WGS sequence"/>
</dbReference>
<evidence type="ECO:0000313" key="3">
    <source>
        <dbReference type="Proteomes" id="UP000017834"/>
    </source>
</evidence>
<evidence type="ECO:0000313" key="2">
    <source>
        <dbReference type="EMBL" id="ESS59090.1"/>
    </source>
</evidence>
<name>A0ABP2ZTE8_ENTCL</name>
<dbReference type="EMBL" id="AXOM01000027">
    <property type="protein sequence ID" value="ESS59090.1"/>
    <property type="molecule type" value="Genomic_DNA"/>
</dbReference>
<comment type="caution">
    <text evidence="2">The sequence shown here is derived from an EMBL/GenBank/DDBJ whole genome shotgun (WGS) entry which is preliminary data.</text>
</comment>
<gene>
    <name evidence="2" type="ORF">EDP2_4059</name>
</gene>
<protein>
    <submittedName>
        <fullName evidence="2">Uncharacterized protein</fullName>
    </submittedName>
</protein>
<organism evidence="2 3">
    <name type="scientific">Enterobacter cloacae S611</name>
    <dbReference type="NCBI Taxonomy" id="1399146"/>
    <lineage>
        <taxon>Bacteria</taxon>
        <taxon>Pseudomonadati</taxon>
        <taxon>Pseudomonadota</taxon>
        <taxon>Gammaproteobacteria</taxon>
        <taxon>Enterobacterales</taxon>
        <taxon>Enterobacteriaceae</taxon>
        <taxon>Enterobacter</taxon>
        <taxon>Enterobacter cloacae complex</taxon>
    </lineage>
</organism>
<sequence length="56" mass="6392">MTVNNMKNHTLERVSHPSVTPIKENAQPGNKIKGDETTFWRTKFASRYDGFFHGVA</sequence>